<evidence type="ECO:0000259" key="2">
    <source>
        <dbReference type="Pfam" id="PF13472"/>
    </source>
</evidence>
<dbReference type="PROSITE" id="PS51257">
    <property type="entry name" value="PROKAR_LIPOPROTEIN"/>
    <property type="match status" value="1"/>
</dbReference>
<keyword evidence="1" id="KW-0472">Membrane</keyword>
<proteinExistence type="predicted"/>
<feature type="transmembrane region" description="Helical" evidence="1">
    <location>
        <begin position="12"/>
        <end position="32"/>
    </location>
</feature>
<dbReference type="Proteomes" id="UP001597116">
    <property type="component" value="Unassembled WGS sequence"/>
</dbReference>
<keyword evidence="1" id="KW-0812">Transmembrane</keyword>
<dbReference type="RefSeq" id="WP_265991484.1">
    <property type="nucleotide sequence ID" value="NZ_CP110973.1"/>
</dbReference>
<protein>
    <submittedName>
        <fullName evidence="3">SGNH/GDSL hydrolase family protein</fullName>
    </submittedName>
</protein>
<keyword evidence="4" id="KW-1185">Reference proteome</keyword>
<dbReference type="SUPFAM" id="SSF52266">
    <property type="entry name" value="SGNH hydrolase"/>
    <property type="match status" value="1"/>
</dbReference>
<dbReference type="InterPro" id="IPR036514">
    <property type="entry name" value="SGNH_hydro_sf"/>
</dbReference>
<evidence type="ECO:0000256" key="1">
    <source>
        <dbReference type="SAM" id="Phobius"/>
    </source>
</evidence>
<dbReference type="InterPro" id="IPR013830">
    <property type="entry name" value="SGNH_hydro"/>
</dbReference>
<keyword evidence="1" id="KW-1133">Transmembrane helix</keyword>
<dbReference type="EMBL" id="JBHTLP010000011">
    <property type="protein sequence ID" value="MFD1143505.1"/>
    <property type="molecule type" value="Genomic_DNA"/>
</dbReference>
<name>A0ABW3QEC5_9BACT</name>
<dbReference type="Gene3D" id="3.40.50.1110">
    <property type="entry name" value="SGNH hydrolase"/>
    <property type="match status" value="1"/>
</dbReference>
<evidence type="ECO:0000313" key="3">
    <source>
        <dbReference type="EMBL" id="MFD1143505.1"/>
    </source>
</evidence>
<dbReference type="Pfam" id="PF13472">
    <property type="entry name" value="Lipase_GDSL_2"/>
    <property type="match status" value="1"/>
</dbReference>
<keyword evidence="3" id="KW-0378">Hydrolase</keyword>
<sequence length="239" mass="26957">MITLRQVTKRKTAFCSSILTRLSLLLIIYTVGGCKSGNDVAPDNSRSEYIIGWGDSLTEGSPSTSTYLTELEKLTGTTYKYINKGISGQTSSQIAERMLADKEKHPYNTIIWAGRNNLDKPEQIKADIASMVAALGHQRYLVLGMINGDFDQNEQVFTQRHQAIMQLNGELYKIYGDHYVNIHAYLLSQYDPSKMQDIIDHTYDVVPASLRVDLLHLNQKGNQKVAERILQSMPVLTRQ</sequence>
<reference evidence="4" key="1">
    <citation type="journal article" date="2019" name="Int. J. Syst. Evol. Microbiol.">
        <title>The Global Catalogue of Microorganisms (GCM) 10K type strain sequencing project: providing services to taxonomists for standard genome sequencing and annotation.</title>
        <authorList>
            <consortium name="The Broad Institute Genomics Platform"/>
            <consortium name="The Broad Institute Genome Sequencing Center for Infectious Disease"/>
            <person name="Wu L."/>
            <person name="Ma J."/>
        </authorList>
    </citation>
    <scope>NUCLEOTIDE SEQUENCE [LARGE SCALE GENOMIC DNA]</scope>
    <source>
        <strain evidence="4">CCUG 55608</strain>
    </source>
</reference>
<organism evidence="3 4">
    <name type="scientific">Larkinella insperata</name>
    <dbReference type="NCBI Taxonomy" id="332158"/>
    <lineage>
        <taxon>Bacteria</taxon>
        <taxon>Pseudomonadati</taxon>
        <taxon>Bacteroidota</taxon>
        <taxon>Cytophagia</taxon>
        <taxon>Cytophagales</taxon>
        <taxon>Spirosomataceae</taxon>
        <taxon>Larkinella</taxon>
    </lineage>
</organism>
<evidence type="ECO:0000313" key="4">
    <source>
        <dbReference type="Proteomes" id="UP001597116"/>
    </source>
</evidence>
<accession>A0ABW3QEC5</accession>
<comment type="caution">
    <text evidence="3">The sequence shown here is derived from an EMBL/GenBank/DDBJ whole genome shotgun (WGS) entry which is preliminary data.</text>
</comment>
<dbReference type="GO" id="GO:0016787">
    <property type="term" value="F:hydrolase activity"/>
    <property type="evidence" value="ECO:0007669"/>
    <property type="project" value="UniProtKB-KW"/>
</dbReference>
<gene>
    <name evidence="3" type="ORF">ACFQ4C_20430</name>
</gene>
<feature type="domain" description="SGNH hydrolase-type esterase" evidence="2">
    <location>
        <begin position="54"/>
        <end position="223"/>
    </location>
</feature>